<comment type="caution">
    <text evidence="1">The sequence shown here is derived from an EMBL/GenBank/DDBJ whole genome shotgun (WGS) entry which is preliminary data.</text>
</comment>
<evidence type="ECO:0000313" key="1">
    <source>
        <dbReference type="EMBL" id="OQP40377.1"/>
    </source>
</evidence>
<proteinExistence type="predicted"/>
<protein>
    <recommendedName>
        <fullName evidence="3">Fibronectin type-III domain-containing protein</fullName>
    </recommendedName>
</protein>
<accession>A0ABX3NPY7</accession>
<dbReference type="Proteomes" id="UP000192277">
    <property type="component" value="Unassembled WGS sequence"/>
</dbReference>
<dbReference type="InterPro" id="IPR003961">
    <property type="entry name" value="FN3_dom"/>
</dbReference>
<reference evidence="1 2" key="1">
    <citation type="submission" date="2016-04" db="EMBL/GenBank/DDBJ databases">
        <authorList>
            <person name="Chen L."/>
            <person name="Zhuang W."/>
            <person name="Wang G."/>
        </authorList>
    </citation>
    <scope>NUCLEOTIDE SEQUENCE [LARGE SCALE GENOMIC DNA]</scope>
    <source>
        <strain evidence="2">GR20</strain>
    </source>
</reference>
<keyword evidence="2" id="KW-1185">Reference proteome</keyword>
<evidence type="ECO:0008006" key="3">
    <source>
        <dbReference type="Google" id="ProtNLM"/>
    </source>
</evidence>
<gene>
    <name evidence="1" type="ORF">A4D02_15795</name>
</gene>
<dbReference type="CDD" id="cd00063">
    <property type="entry name" value="FN3"/>
    <property type="match status" value="1"/>
</dbReference>
<evidence type="ECO:0000313" key="2">
    <source>
        <dbReference type="Proteomes" id="UP000192277"/>
    </source>
</evidence>
<organism evidence="1 2">
    <name type="scientific">Niastella koreensis</name>
    <dbReference type="NCBI Taxonomy" id="354356"/>
    <lineage>
        <taxon>Bacteria</taxon>
        <taxon>Pseudomonadati</taxon>
        <taxon>Bacteroidota</taxon>
        <taxon>Chitinophagia</taxon>
        <taxon>Chitinophagales</taxon>
        <taxon>Chitinophagaceae</taxon>
        <taxon>Niastella</taxon>
    </lineage>
</organism>
<name>A0ABX3NPY7_9BACT</name>
<dbReference type="RefSeq" id="WP_014217727.1">
    <property type="nucleotide sequence ID" value="NZ_LWBO01000077.1"/>
</dbReference>
<sequence>MNYKILGNRRKVRQNELAVLSRCVVDKMENNPVFPDPPAALAQLKKIIPEYQLSLAHATGRDKEMVAVKDNNKDIIHNLLDELAAYVTEICKGDRSLLLSSGFDITEEGAAGSPPSIKKLEVILGEPGEVTIRIKNATGAVAFIFEYTTEPPGPNTIWKSIGSSLRSYTIKGLTSDKRYWFRGIAIGRGELLAYSPVVTRVIQ</sequence>
<dbReference type="EMBL" id="LWBO01000077">
    <property type="protein sequence ID" value="OQP40377.1"/>
    <property type="molecule type" value="Genomic_DNA"/>
</dbReference>